<keyword evidence="3" id="KW-1185">Reference proteome</keyword>
<proteinExistence type="predicted"/>
<feature type="non-terminal residue" evidence="2">
    <location>
        <position position="229"/>
    </location>
</feature>
<dbReference type="GO" id="GO:0005975">
    <property type="term" value="P:carbohydrate metabolic process"/>
    <property type="evidence" value="ECO:0007669"/>
    <property type="project" value="UniProtKB-ARBA"/>
</dbReference>
<dbReference type="EMBL" id="VIGW01000039">
    <property type="protein sequence ID" value="TWS17606.1"/>
    <property type="molecule type" value="Genomic_DNA"/>
</dbReference>
<dbReference type="InterPro" id="IPR013783">
    <property type="entry name" value="Ig-like_fold"/>
</dbReference>
<dbReference type="Proteomes" id="UP000317291">
    <property type="component" value="Unassembled WGS sequence"/>
</dbReference>
<dbReference type="NCBIfam" id="TIGR01965">
    <property type="entry name" value="VCBS_repeat"/>
    <property type="match status" value="1"/>
</dbReference>
<dbReference type="RefSeq" id="WP_146564340.1">
    <property type="nucleotide sequence ID" value="NZ_VIGW01000039.1"/>
</dbReference>
<protein>
    <submittedName>
        <fullName evidence="2">Uncharacterized protein</fullName>
    </submittedName>
</protein>
<evidence type="ECO:0000313" key="2">
    <source>
        <dbReference type="EMBL" id="TWS17606.1"/>
    </source>
</evidence>
<accession>A0A5C5R4K0</accession>
<reference evidence="2 3" key="1">
    <citation type="submission" date="2019-06" db="EMBL/GenBank/DDBJ databases">
        <title>Tsukamurella conjunctivitidis sp. nov., Tsukamurella assacharolytica sp. nov. and Tsukamurella sputae sp. nov. isolated from patients with conjunctivitis, bacteraemia (lymphoma) and respiratory infection (sputum) in Hong Kong.</title>
        <authorList>
            <person name="Teng J.L.L."/>
            <person name="Lee H.H."/>
            <person name="Fong J.Y.H."/>
            <person name="Fok K.M.N."/>
            <person name="Lau S.K.P."/>
            <person name="Woo P.C.Y."/>
        </authorList>
    </citation>
    <scope>NUCLEOTIDE SEQUENCE [LARGE SCALE GENOMIC DNA]</scope>
    <source>
        <strain evidence="2 3">HKU71</strain>
    </source>
</reference>
<dbReference type="AlphaFoldDB" id="A0A5C5R4K0"/>
<dbReference type="OrthoDB" id="9813456at2"/>
<evidence type="ECO:0000256" key="1">
    <source>
        <dbReference type="SAM" id="MobiDB-lite"/>
    </source>
</evidence>
<organism evidence="2 3">
    <name type="scientific">Tsukamurella asaccharolytica</name>
    <dbReference type="NCBI Taxonomy" id="2592067"/>
    <lineage>
        <taxon>Bacteria</taxon>
        <taxon>Bacillati</taxon>
        <taxon>Actinomycetota</taxon>
        <taxon>Actinomycetes</taxon>
        <taxon>Mycobacteriales</taxon>
        <taxon>Tsukamurellaceae</taxon>
        <taxon>Tsukamurella</taxon>
    </lineage>
</organism>
<comment type="caution">
    <text evidence="2">The sequence shown here is derived from an EMBL/GenBank/DDBJ whole genome shotgun (WGS) entry which is preliminary data.</text>
</comment>
<feature type="region of interest" description="Disordered" evidence="1">
    <location>
        <begin position="1"/>
        <end position="20"/>
    </location>
</feature>
<evidence type="ECO:0000313" key="3">
    <source>
        <dbReference type="Proteomes" id="UP000317291"/>
    </source>
</evidence>
<sequence>MKDRAGNESEPAEKSYSVDAPTANVTGYYDDIESVQNTVTDVGRVAEGIEISSKASTELAFSEGSSFVALDGQKFEGSIETEGQYGLFTLSSDGEWTYKLNSDAAVSEALIASRGPLTEIFQFQDDSGKRYEVKVSINDNRLEEGKVVAISATTASLLDEPELVESDGNEFVIYSNDSLGEIEGRAAKGVETVRIYINKQHAADDSEMDSLGYPQYFEVKVTVDENGYW</sequence>
<dbReference type="InterPro" id="IPR010221">
    <property type="entry name" value="VCBS_dom"/>
</dbReference>
<name>A0A5C5R4K0_9ACTN</name>
<dbReference type="Gene3D" id="2.60.40.10">
    <property type="entry name" value="Immunoglobulins"/>
    <property type="match status" value="1"/>
</dbReference>
<feature type="compositionally biased region" description="Basic and acidic residues" evidence="1">
    <location>
        <begin position="1"/>
        <end position="13"/>
    </location>
</feature>
<gene>
    <name evidence="2" type="ORF">FK529_19705</name>
</gene>